<accession>A0A2I0IRB5</accession>
<dbReference type="Gene3D" id="3.40.50.1820">
    <property type="entry name" value="alpha/beta hydrolase"/>
    <property type="match status" value="1"/>
</dbReference>
<evidence type="ECO:0000256" key="1">
    <source>
        <dbReference type="ARBA" id="ARBA00009431"/>
    </source>
</evidence>
<evidence type="ECO:0000256" key="2">
    <source>
        <dbReference type="SAM" id="SignalP"/>
    </source>
</evidence>
<dbReference type="PRINTS" id="PR00724">
    <property type="entry name" value="CRBOXYPTASEC"/>
</dbReference>
<dbReference type="AlphaFoldDB" id="A0A2I0IRB5"/>
<dbReference type="Pfam" id="PF00450">
    <property type="entry name" value="Peptidase_S10"/>
    <property type="match status" value="1"/>
</dbReference>
<dbReference type="PANTHER" id="PTHR11802">
    <property type="entry name" value="SERINE PROTEASE FAMILY S10 SERINE CARBOXYPEPTIDASE"/>
    <property type="match status" value="1"/>
</dbReference>
<comment type="similarity">
    <text evidence="1">Belongs to the peptidase S10 family.</text>
</comment>
<evidence type="ECO:0008006" key="5">
    <source>
        <dbReference type="Google" id="ProtNLM"/>
    </source>
</evidence>
<evidence type="ECO:0000313" key="3">
    <source>
        <dbReference type="EMBL" id="PKI46539.1"/>
    </source>
</evidence>
<organism evidence="3 4">
    <name type="scientific">Punica granatum</name>
    <name type="common">Pomegranate</name>
    <dbReference type="NCBI Taxonomy" id="22663"/>
    <lineage>
        <taxon>Eukaryota</taxon>
        <taxon>Viridiplantae</taxon>
        <taxon>Streptophyta</taxon>
        <taxon>Embryophyta</taxon>
        <taxon>Tracheophyta</taxon>
        <taxon>Spermatophyta</taxon>
        <taxon>Magnoliopsida</taxon>
        <taxon>eudicotyledons</taxon>
        <taxon>Gunneridae</taxon>
        <taxon>Pentapetalae</taxon>
        <taxon>rosids</taxon>
        <taxon>malvids</taxon>
        <taxon>Myrtales</taxon>
        <taxon>Lythraceae</taxon>
        <taxon>Punica</taxon>
    </lineage>
</organism>
<keyword evidence="4" id="KW-1185">Reference proteome</keyword>
<dbReference type="Proteomes" id="UP000233551">
    <property type="component" value="Unassembled WGS sequence"/>
</dbReference>
<gene>
    <name evidence="3" type="ORF">CRG98_033096</name>
</gene>
<sequence length="265" mass="29749">MAFLLLLSIVSIFLRSKSSAELITSLPGQPEINVGFKQYSGYIITNAEHGRALFYYFVEAQSPDPSSRPLTLWLNGGPGCSSVGFGAFMEHGPFKPGQNGSLIKNDYSWNLESNMLYVESPIGVGFSYSNTRSDYENWNDTQTAQENLQFLLNWYEEFPQHRNSDLFLTGESYADLDISVRSEDFLWAHGVITDRTRQLLKKECNASRSVREAIYNHQTDQCIYVEGKSSSEMGDDTQTDDLLLPICVSKTSVNQLDIQASSVSI</sequence>
<protein>
    <recommendedName>
        <fullName evidence="5">Carboxypeptidase</fullName>
    </recommendedName>
</protein>
<dbReference type="InterPro" id="IPR029058">
    <property type="entry name" value="AB_hydrolase_fold"/>
</dbReference>
<keyword evidence="2" id="KW-0732">Signal</keyword>
<dbReference type="PANTHER" id="PTHR11802:SF349">
    <property type="entry name" value="SERINE CARBOXYPEPTIDASE-LIKE 46"/>
    <property type="match status" value="1"/>
</dbReference>
<dbReference type="InterPro" id="IPR001563">
    <property type="entry name" value="Peptidase_S10"/>
</dbReference>
<evidence type="ECO:0000313" key="4">
    <source>
        <dbReference type="Proteomes" id="UP000233551"/>
    </source>
</evidence>
<dbReference type="STRING" id="22663.A0A2I0IRB5"/>
<feature type="chain" id="PRO_5014170857" description="Carboxypeptidase" evidence="2">
    <location>
        <begin position="21"/>
        <end position="265"/>
    </location>
</feature>
<name>A0A2I0IRB5_PUNGR</name>
<feature type="signal peptide" evidence="2">
    <location>
        <begin position="1"/>
        <end position="20"/>
    </location>
</feature>
<dbReference type="EMBL" id="PGOL01002610">
    <property type="protein sequence ID" value="PKI46539.1"/>
    <property type="molecule type" value="Genomic_DNA"/>
</dbReference>
<dbReference type="GO" id="GO:0004185">
    <property type="term" value="F:serine-type carboxypeptidase activity"/>
    <property type="evidence" value="ECO:0007669"/>
    <property type="project" value="InterPro"/>
</dbReference>
<reference evidence="3 4" key="1">
    <citation type="submission" date="2017-11" db="EMBL/GenBank/DDBJ databases">
        <title>De-novo sequencing of pomegranate (Punica granatum L.) genome.</title>
        <authorList>
            <person name="Akparov Z."/>
            <person name="Amiraslanov A."/>
            <person name="Hajiyeva S."/>
            <person name="Abbasov M."/>
            <person name="Kaur K."/>
            <person name="Hamwieh A."/>
            <person name="Solovyev V."/>
            <person name="Salamov A."/>
            <person name="Braich B."/>
            <person name="Kosarev P."/>
            <person name="Mahmoud A."/>
            <person name="Hajiyev E."/>
            <person name="Babayeva S."/>
            <person name="Izzatullayeva V."/>
            <person name="Mammadov A."/>
            <person name="Mammadov A."/>
            <person name="Sharifova S."/>
            <person name="Ojaghi J."/>
            <person name="Eynullazada K."/>
            <person name="Bayramov B."/>
            <person name="Abdulazimova A."/>
            <person name="Shahmuradov I."/>
        </authorList>
    </citation>
    <scope>NUCLEOTIDE SEQUENCE [LARGE SCALE GENOMIC DNA]</scope>
    <source>
        <strain evidence="4">cv. AG2017</strain>
        <tissue evidence="3">Leaf</tissue>
    </source>
</reference>
<dbReference type="GO" id="GO:0005773">
    <property type="term" value="C:vacuole"/>
    <property type="evidence" value="ECO:0007669"/>
    <property type="project" value="TreeGrafter"/>
</dbReference>
<dbReference type="GO" id="GO:0006508">
    <property type="term" value="P:proteolysis"/>
    <property type="evidence" value="ECO:0007669"/>
    <property type="project" value="InterPro"/>
</dbReference>
<dbReference type="SUPFAM" id="SSF53474">
    <property type="entry name" value="alpha/beta-Hydrolases"/>
    <property type="match status" value="1"/>
</dbReference>
<proteinExistence type="inferred from homology"/>
<comment type="caution">
    <text evidence="3">The sequence shown here is derived from an EMBL/GenBank/DDBJ whole genome shotgun (WGS) entry which is preliminary data.</text>
</comment>